<feature type="transmembrane region" description="Helical" evidence="2">
    <location>
        <begin position="820"/>
        <end position="844"/>
    </location>
</feature>
<feature type="region of interest" description="Disordered" evidence="1">
    <location>
        <begin position="748"/>
        <end position="796"/>
    </location>
</feature>
<reference evidence="3" key="1">
    <citation type="submission" date="2023-08" db="EMBL/GenBank/DDBJ databases">
        <title>Draft sequence of the Babesia gibsoni genome.</title>
        <authorList>
            <person name="Yamagishi J.Y."/>
            <person name="Xuan X.X."/>
        </authorList>
    </citation>
    <scope>NUCLEOTIDE SEQUENCE</scope>
    <source>
        <strain evidence="3">Azabu</strain>
    </source>
</reference>
<feature type="region of interest" description="Disordered" evidence="1">
    <location>
        <begin position="663"/>
        <end position="701"/>
    </location>
</feature>
<evidence type="ECO:0000313" key="4">
    <source>
        <dbReference type="Proteomes" id="UP001230268"/>
    </source>
</evidence>
<proteinExistence type="predicted"/>
<feature type="transmembrane region" description="Helical" evidence="2">
    <location>
        <begin position="167"/>
        <end position="185"/>
    </location>
</feature>
<feature type="compositionally biased region" description="Basic and acidic residues" evidence="1">
    <location>
        <begin position="536"/>
        <end position="549"/>
    </location>
</feature>
<feature type="transmembrane region" description="Helical" evidence="2">
    <location>
        <begin position="98"/>
        <end position="122"/>
    </location>
</feature>
<accession>A0AAD8PE75</accession>
<evidence type="ECO:0000256" key="1">
    <source>
        <dbReference type="SAM" id="MobiDB-lite"/>
    </source>
</evidence>
<feature type="region of interest" description="Disordered" evidence="1">
    <location>
        <begin position="899"/>
        <end position="986"/>
    </location>
</feature>
<feature type="region of interest" description="Disordered" evidence="1">
    <location>
        <begin position="519"/>
        <end position="549"/>
    </location>
</feature>
<gene>
    <name evidence="3" type="ORF">BgAZ_203220</name>
</gene>
<comment type="caution">
    <text evidence="3">The sequence shown here is derived from an EMBL/GenBank/DDBJ whole genome shotgun (WGS) entry which is preliminary data.</text>
</comment>
<feature type="compositionally biased region" description="Low complexity" evidence="1">
    <location>
        <begin position="681"/>
        <end position="692"/>
    </location>
</feature>
<feature type="compositionally biased region" description="Gly residues" evidence="1">
    <location>
        <begin position="663"/>
        <end position="680"/>
    </location>
</feature>
<keyword evidence="2" id="KW-0812">Transmembrane</keyword>
<feature type="compositionally biased region" description="Low complexity" evidence="1">
    <location>
        <begin position="941"/>
        <end position="958"/>
    </location>
</feature>
<dbReference type="EMBL" id="JAVEPI010000002">
    <property type="protein sequence ID" value="KAK1443446.1"/>
    <property type="molecule type" value="Genomic_DNA"/>
</dbReference>
<feature type="transmembrane region" description="Helical" evidence="2">
    <location>
        <begin position="134"/>
        <end position="155"/>
    </location>
</feature>
<name>A0AAD8PE75_BABGI</name>
<evidence type="ECO:0000256" key="2">
    <source>
        <dbReference type="SAM" id="Phobius"/>
    </source>
</evidence>
<feature type="transmembrane region" description="Helical" evidence="2">
    <location>
        <begin position="12"/>
        <end position="32"/>
    </location>
</feature>
<dbReference type="AlphaFoldDB" id="A0AAD8PE75"/>
<feature type="transmembrane region" description="Helical" evidence="2">
    <location>
        <begin position="310"/>
        <end position="333"/>
    </location>
</feature>
<feature type="transmembrane region" description="Helical" evidence="2">
    <location>
        <begin position="71"/>
        <end position="92"/>
    </location>
</feature>
<feature type="transmembrane region" description="Helical" evidence="2">
    <location>
        <begin position="345"/>
        <end position="368"/>
    </location>
</feature>
<feature type="compositionally biased region" description="Basic and acidic residues" evidence="1">
    <location>
        <begin position="964"/>
        <end position="986"/>
    </location>
</feature>
<keyword evidence="2" id="KW-0472">Membrane</keyword>
<organism evidence="3 4">
    <name type="scientific">Babesia gibsoni</name>
    <dbReference type="NCBI Taxonomy" id="33632"/>
    <lineage>
        <taxon>Eukaryota</taxon>
        <taxon>Sar</taxon>
        <taxon>Alveolata</taxon>
        <taxon>Apicomplexa</taxon>
        <taxon>Aconoidasida</taxon>
        <taxon>Piroplasmida</taxon>
        <taxon>Babesiidae</taxon>
        <taxon>Babesia</taxon>
    </lineage>
</organism>
<keyword evidence="2" id="KW-1133">Transmembrane helix</keyword>
<feature type="transmembrane region" description="Helical" evidence="2">
    <location>
        <begin position="44"/>
        <end position="64"/>
    </location>
</feature>
<sequence length="1217" mass="136018">MGDSRKDQVYVLSNFFVLVLIGFTCFMSSDFIRLLTFDTVGDEAYWIFVYHLVFWMSTMSVMLVRTPAAACLMYCIRLNIIFMIGACISYIMKWFESISLHILLCLWAYISSSAMVNAVAFASYHTSGSRGLSLGCMLSFCSTYIVLEIIKYIVWTHEDLGNYRNLVVGYVIFRIMLSFVTMAMLSMSAGTLHFADFDRAFACLKKGVLMEWISGTIYSTEVQVALSEVVPTYVSPLQGVMRIMKDAKLAIIWILFIILTFTSSVFTPYVCVANWDLSIFKIGELERAEHIGNFAGTIIATLWGKNWCNIIFLSIVYLIHLTLSLFLSGYVHSYRVSLAIPMEPIVAVTCITAIMGSYLTVVTFSRFFDICMDFSCVKNTRNCRIEEICCQDDESSECLCSEQFCGESCGPCPSSTSSVAEKTKQIFVPGNHKEMYKLWLPDYCLYCWLYRHNPLEVCSLSKNKSTSSSNGNGNEAYILRNSKVSICPYCDLNLLLECESLKCTCTDVCNIPFPNGNKVEGDEEEKKEEKEEEKEKEEKKNEEDTDDKPIKLPLHEIELPCQSKISLVTTASTSFVIQDSSCCTCGSAAAKKGKDEDDDACKGRTFTVSAVKVYSCCHYSMKVMLSCKEPNSKFSWMQKPYAGKYNPVGSIVFNGIGNSSSGSGSGSGGSGGGGGKGGSGCSTNQTNGQTNGNGNGKSTVKENCDSLKHALQKSTLKSLTKLARVEDPNGENGLCICCMRAAKVQQGGAQNGSGTTGSPTPATAYSCPTSSTTTTTATPTTTPTTSPSSSSSEPSCCHIKVQPTALPYSFRRKDIYRRNYVGAMFFGLIFFGFAKLLAAGIFALREIRIGLDLSSNFNLVKPFFKESNDPAVYGIDAGDTDEVLLARFNKEWKEALNKPDLKESEMSSEVTDALSKGTNEPLKSQNSEQNTGEAVNKDGEATSATASPSPATPEPQTEVGTDEAATKEPSSEHQEEHIDETNEAKEEQTLLTYEQEMMEDVMKDYRWLFNDLEYAFLENWADVYISKRKRDADVEKIKRIRRIKWCLEAGLKDYCLSSATSIMAYLERNEGKWDAEWEHYEYRVKRKFKAIGKSLARLSPESTERLAEEYWQPAVNKVKVSLLNNANDVANGMSTLITRLDELKKNFEGATGTQRIVELLKMWDFRVEILEGLTRDGDLFLRWRRFMERWDQIKGWKDLFLPMYLKEYKNVGVSTLE</sequence>
<protein>
    <submittedName>
        <fullName evidence="3">Uncharacterized protein</fullName>
    </submittedName>
</protein>
<keyword evidence="4" id="KW-1185">Reference proteome</keyword>
<feature type="compositionally biased region" description="Acidic residues" evidence="1">
    <location>
        <begin position="521"/>
        <end position="535"/>
    </location>
</feature>
<dbReference type="Proteomes" id="UP001230268">
    <property type="component" value="Unassembled WGS sequence"/>
</dbReference>
<evidence type="ECO:0000313" key="3">
    <source>
        <dbReference type="EMBL" id="KAK1443446.1"/>
    </source>
</evidence>
<feature type="compositionally biased region" description="Polar residues" evidence="1">
    <location>
        <begin position="916"/>
        <end position="933"/>
    </location>
</feature>
<feature type="transmembrane region" description="Helical" evidence="2">
    <location>
        <begin position="250"/>
        <end position="270"/>
    </location>
</feature>
<feature type="compositionally biased region" description="Low complexity" evidence="1">
    <location>
        <begin position="756"/>
        <end position="796"/>
    </location>
</feature>